<dbReference type="AlphaFoldDB" id="A0A6J4KKJ9"/>
<name>A0A6J4KKJ9_9BACT</name>
<evidence type="ECO:0008006" key="3">
    <source>
        <dbReference type="Google" id="ProtNLM"/>
    </source>
</evidence>
<dbReference type="SUPFAM" id="SSF49452">
    <property type="entry name" value="Starch-binding domain-like"/>
    <property type="match status" value="1"/>
</dbReference>
<feature type="signal peptide" evidence="1">
    <location>
        <begin position="1"/>
        <end position="20"/>
    </location>
</feature>
<dbReference type="GO" id="GO:0030246">
    <property type="term" value="F:carbohydrate binding"/>
    <property type="evidence" value="ECO:0007669"/>
    <property type="project" value="InterPro"/>
</dbReference>
<gene>
    <name evidence="2" type="ORF">AVDCRST_MAG68-1026</name>
</gene>
<dbReference type="Pfam" id="PF13620">
    <property type="entry name" value="CarboxypepD_reg"/>
    <property type="match status" value="2"/>
</dbReference>
<dbReference type="InterPro" id="IPR013784">
    <property type="entry name" value="Carb-bd-like_fold"/>
</dbReference>
<protein>
    <recommendedName>
        <fullName evidence="3">Carboxypeptidase regulatory-like domain-containing protein</fullName>
    </recommendedName>
</protein>
<evidence type="ECO:0000256" key="1">
    <source>
        <dbReference type="SAM" id="SignalP"/>
    </source>
</evidence>
<dbReference type="EMBL" id="CADCTW010000059">
    <property type="protein sequence ID" value="CAA9308249.1"/>
    <property type="molecule type" value="Genomic_DNA"/>
</dbReference>
<sequence>MRRSLVLALTGSLLAGTAAAQGVAGTLVEASGTPLGGALVTLLDGGGKVVATASSRPDGSFVLRAPSAGEYRVKAERIGHATTLSAPLALRAGETTSLRLASAAGKGVQLEGLQVSAGERGCVVNPRSGARTAALWEEARKALSATRFSEVSGADTYTVRRFSRELDAATAMTRQLREDTTTARRVTPFSSVPPADLAENGYVRRDGRENVYLAPDAKVLLSDEFLDGHCFRVVPGTGETAGMVGLAFEPVRGRRLPDVRGTMWLDPASAELRSMDFRYTELRGFATGDDWGGRMEFDRTDTGAWVVRRWTLRLPMMGRASDPRGVSVANARVGVIGISEVGGEVLRSAAAAGPAAAAGMVAGTVFDSTRSAPLAGARVVLAGTPYGALTDASGAFPMEGVPAGSYRAEFTHPRADSLRWKTAGADVTVAAGGAGAVSLAVPARALARVAPRRDTLEVVRLAGVTGTAAAESRVLRDYGFYERKRRGMGTLWTGDEFRKQGDGRVTDHISGRRRILAMPAGTDGFIFLQRRDGGRCWVPVFLDGIRVPAARLNTLRPEEIAAVEIYEGIDVPGEFNVGAHYRNEQRLRACGAIVVWSVLAR</sequence>
<organism evidence="2">
    <name type="scientific">uncultured Gemmatimonadota bacterium</name>
    <dbReference type="NCBI Taxonomy" id="203437"/>
    <lineage>
        <taxon>Bacteria</taxon>
        <taxon>Pseudomonadati</taxon>
        <taxon>Gemmatimonadota</taxon>
        <taxon>environmental samples</taxon>
    </lineage>
</organism>
<feature type="chain" id="PRO_5026791647" description="Carboxypeptidase regulatory-like domain-containing protein" evidence="1">
    <location>
        <begin position="21"/>
        <end position="601"/>
    </location>
</feature>
<accession>A0A6J4KKJ9</accession>
<proteinExistence type="predicted"/>
<dbReference type="Gene3D" id="2.60.40.1120">
    <property type="entry name" value="Carboxypeptidase-like, regulatory domain"/>
    <property type="match status" value="2"/>
</dbReference>
<evidence type="ECO:0000313" key="2">
    <source>
        <dbReference type="EMBL" id="CAA9308249.1"/>
    </source>
</evidence>
<reference evidence="2" key="1">
    <citation type="submission" date="2020-02" db="EMBL/GenBank/DDBJ databases">
        <authorList>
            <person name="Meier V. D."/>
        </authorList>
    </citation>
    <scope>NUCLEOTIDE SEQUENCE</scope>
    <source>
        <strain evidence="2">AVDCRST_MAG68</strain>
    </source>
</reference>
<keyword evidence="1" id="KW-0732">Signal</keyword>
<dbReference type="SUPFAM" id="SSF49478">
    <property type="entry name" value="Cna protein B-type domain"/>
    <property type="match status" value="1"/>
</dbReference>